<dbReference type="PANTHER" id="PTHR12121">
    <property type="entry name" value="CARBON CATABOLITE REPRESSOR PROTEIN 4"/>
    <property type="match status" value="1"/>
</dbReference>
<reference evidence="2" key="1">
    <citation type="submission" date="2020-06" db="EMBL/GenBank/DDBJ databases">
        <authorList>
            <consortium name="Plant Systems Biology data submission"/>
        </authorList>
    </citation>
    <scope>NUCLEOTIDE SEQUENCE</scope>
    <source>
        <strain evidence="2">D6</strain>
    </source>
</reference>
<comment type="caution">
    <text evidence="2">The sequence shown here is derived from an EMBL/GenBank/DDBJ whole genome shotgun (WGS) entry which is preliminary data.</text>
</comment>
<keyword evidence="3" id="KW-1185">Reference proteome</keyword>
<dbReference type="AlphaFoldDB" id="A0A9N8DYK6"/>
<gene>
    <name evidence="2" type="ORF">SEMRO_472_G149840.1</name>
</gene>
<dbReference type="Proteomes" id="UP001153069">
    <property type="component" value="Unassembled WGS sequence"/>
</dbReference>
<evidence type="ECO:0000259" key="1">
    <source>
        <dbReference type="Pfam" id="PF03372"/>
    </source>
</evidence>
<dbReference type="Gene3D" id="3.60.10.10">
    <property type="entry name" value="Endonuclease/exonuclease/phosphatase"/>
    <property type="match status" value="1"/>
</dbReference>
<proteinExistence type="predicted"/>
<dbReference type="EMBL" id="CAICTM010000471">
    <property type="protein sequence ID" value="CAB9511176.1"/>
    <property type="molecule type" value="Genomic_DNA"/>
</dbReference>
<evidence type="ECO:0000313" key="2">
    <source>
        <dbReference type="EMBL" id="CAB9511176.1"/>
    </source>
</evidence>
<dbReference type="PANTHER" id="PTHR12121:SF34">
    <property type="entry name" value="PROTEIN ANGEL"/>
    <property type="match status" value="1"/>
</dbReference>
<dbReference type="InterPro" id="IPR005135">
    <property type="entry name" value="Endo/exonuclease/phosphatase"/>
</dbReference>
<sequence length="432" mass="48960">MAHTAEKLLQMAAQKGEPRVVGRYREADGVVPGWHKWAAQHSQKEDEIVICRGRNEWRQAACDDDDNDKHLSVVSWNILSNTWWEQGKKDGEYDHTHPEHGDWSFRFQRLLQWMEQLDPDVLAVQELDYVKFETDMLPELQRRGYEGMMQQPKKKAADQPCGNATFWKSTIFQLVQQASFSRTLCTVLDMTEDKVGQVCIVNVHLESSQSDVGFDRRARQMNSALAYAASEAPGAALLVCGDCNTGADAELFRVLREHEWHGHNFSSVYEHPSTHKTLPVSVATFICPGAHYVIDHMLYAQDCLRLRCALDAFSPEEMDEHVHAKGDDCGFPSAFCPSDHVPIGAIFEILPQQHKKSKAVAALSPEREEELGRQWDALCSERPPHTKGKPSPEELAARKKFAALVKAWKETLKDNPLETEFVAKLTKKKGKK</sequence>
<dbReference type="Pfam" id="PF03372">
    <property type="entry name" value="Exo_endo_phos"/>
    <property type="match status" value="1"/>
</dbReference>
<evidence type="ECO:0000313" key="3">
    <source>
        <dbReference type="Proteomes" id="UP001153069"/>
    </source>
</evidence>
<dbReference type="InterPro" id="IPR050410">
    <property type="entry name" value="CCR4/nocturin_mRNA_transcr"/>
</dbReference>
<protein>
    <submittedName>
        <fullName evidence="2">Angel homolog 2</fullName>
    </submittedName>
</protein>
<dbReference type="OrthoDB" id="2866996at2759"/>
<organism evidence="2 3">
    <name type="scientific">Seminavis robusta</name>
    <dbReference type="NCBI Taxonomy" id="568900"/>
    <lineage>
        <taxon>Eukaryota</taxon>
        <taxon>Sar</taxon>
        <taxon>Stramenopiles</taxon>
        <taxon>Ochrophyta</taxon>
        <taxon>Bacillariophyta</taxon>
        <taxon>Bacillariophyceae</taxon>
        <taxon>Bacillariophycidae</taxon>
        <taxon>Naviculales</taxon>
        <taxon>Naviculaceae</taxon>
        <taxon>Seminavis</taxon>
    </lineage>
</organism>
<dbReference type="SUPFAM" id="SSF56219">
    <property type="entry name" value="DNase I-like"/>
    <property type="match status" value="1"/>
</dbReference>
<dbReference type="InterPro" id="IPR036691">
    <property type="entry name" value="Endo/exonu/phosph_ase_sf"/>
</dbReference>
<name>A0A9N8DYK6_9STRA</name>
<feature type="domain" description="Endonuclease/exonuclease/phosphatase" evidence="1">
    <location>
        <begin position="74"/>
        <end position="340"/>
    </location>
</feature>
<accession>A0A9N8DYK6</accession>
<dbReference type="GO" id="GO:0000175">
    <property type="term" value="F:3'-5'-RNA exonuclease activity"/>
    <property type="evidence" value="ECO:0007669"/>
    <property type="project" value="TreeGrafter"/>
</dbReference>